<proteinExistence type="predicted"/>
<comment type="caution">
    <text evidence="1">The sequence shown here is derived from an EMBL/GenBank/DDBJ whole genome shotgun (WGS) entry which is preliminary data.</text>
</comment>
<protein>
    <recommendedName>
        <fullName evidence="3">Prolyl 4-hydroxylase alpha subunit domain-containing protein</fullName>
    </recommendedName>
</protein>
<sequence>MQDIKNKIFNIDWQLITEELNEKGFAIVSGLLSNNQCNEIIDNYTNLNAYRKTVVMERYRFGLGEYKYFNYPLPNLIQSIRESIYPKLAPIANTWMKVLSIDTVFPETHQELLEQCNANNQLKATVLILKYGKGGHNTLHQDLYGDVYFPIQTVLFLNEPDQEFTGGEFVLTQQIPRAQSKAIVLKPNKGDMLIFTTNFRPVKGTKGYYRVNMKHGVSEIHSGERHTLGIIFHDALT</sequence>
<organism evidence="1 2">
    <name type="scientific">Flavobacterium aquicola</name>
    <dbReference type="NCBI Taxonomy" id="1682742"/>
    <lineage>
        <taxon>Bacteria</taxon>
        <taxon>Pseudomonadati</taxon>
        <taxon>Bacteroidota</taxon>
        <taxon>Flavobacteriia</taxon>
        <taxon>Flavobacteriales</taxon>
        <taxon>Flavobacteriaceae</taxon>
        <taxon>Flavobacterium</taxon>
    </lineage>
</organism>
<dbReference type="EMBL" id="QUNI01000004">
    <property type="protein sequence ID" value="REG99474.1"/>
    <property type="molecule type" value="Genomic_DNA"/>
</dbReference>
<evidence type="ECO:0008006" key="3">
    <source>
        <dbReference type="Google" id="ProtNLM"/>
    </source>
</evidence>
<dbReference type="Proteomes" id="UP000257136">
    <property type="component" value="Unassembled WGS sequence"/>
</dbReference>
<evidence type="ECO:0000313" key="1">
    <source>
        <dbReference type="EMBL" id="REG99474.1"/>
    </source>
</evidence>
<dbReference type="AlphaFoldDB" id="A0A3E0EMI5"/>
<dbReference type="OrthoDB" id="9781972at2"/>
<dbReference type="InterPro" id="IPR018655">
    <property type="entry name" value="DUF2086"/>
</dbReference>
<dbReference type="SUPFAM" id="SSF51197">
    <property type="entry name" value="Clavaminate synthase-like"/>
    <property type="match status" value="1"/>
</dbReference>
<dbReference type="Pfam" id="PF09859">
    <property type="entry name" value="Oxygenase-NA"/>
    <property type="match status" value="1"/>
</dbReference>
<gene>
    <name evidence="1" type="ORF">C8P67_10492</name>
</gene>
<reference evidence="1 2" key="1">
    <citation type="submission" date="2018-08" db="EMBL/GenBank/DDBJ databases">
        <title>Genomic Encyclopedia of Archaeal and Bacterial Type Strains, Phase II (KMG-II): from individual species to whole genera.</title>
        <authorList>
            <person name="Goeker M."/>
        </authorList>
    </citation>
    <scope>NUCLEOTIDE SEQUENCE [LARGE SCALE GENOMIC DNA]</scope>
    <source>
        <strain evidence="1 2">DSM 100880</strain>
    </source>
</reference>
<dbReference type="Gene3D" id="2.60.120.620">
    <property type="entry name" value="q2cbj1_9rhob like domain"/>
    <property type="match status" value="1"/>
</dbReference>
<dbReference type="RefSeq" id="WP_115812151.1">
    <property type="nucleotide sequence ID" value="NZ_QUNI01000004.1"/>
</dbReference>
<keyword evidence="2" id="KW-1185">Reference proteome</keyword>
<accession>A0A3E0EMI5</accession>
<evidence type="ECO:0000313" key="2">
    <source>
        <dbReference type="Proteomes" id="UP000257136"/>
    </source>
</evidence>
<name>A0A3E0EMI5_9FLAO</name>